<sequence length="828" mass="90551">MHLRLSASLAALAFGLLAAGTAQAQQAEALPETVAEGEKAAPSYELQAGNDTGITIIREQEIKARAPGSGDVNQLLKALPTVQFDRAEGRASREDLQDLRPADISISGGRTYDNLITIDGIDANSRLDITQDNPQHFAEPVGNSAQNLWLDSNLVGEIVVRDSNISAEFGRFTGGALDIRTRDPRHKFGGSATVSFTSDELVDYRISDASRAALNGAALPDRPSFRKWRFGATVDVPVSEDVAFLIAANRSRADVTYYRGAAYGSRPYGQSSVSDNLMLRGVADLSPTMKLTAQFTYSPYESESSDDNGVDNLLTSKGGGLAGQLQLENSGATRWTLKARFSHNDSGRTAPPNNYSIPSTSTNGAVCSNANCTIGGFGNVDQWQDNFGLSFTAARDIGPGELRGGIDYQRITAMRSRPETNYAYSRPTSGTNIVCASGESLLCTTGQYALGQYSEYRAYRAEVELDSIAGWAEYSVKAGPVDLRGGVRYDYESFLGNHNFAPRLSATVDLWKGWSLTGGANRYYGRSMLAYALREQYPDNFTYRRNGVSSGGRLTYSDSGWTLYSTTHSTSYANADLKTPYSDELTGAVTGKVLGGTVRLKGVFRWAKDEFSRSVATRVTGTLETGATTTYTLYTPNNDGRSRYRGGSLEWTRAFGKHSIAANVNYSKAYTSNTDYMLTSDNVEDADVMYVYNGQLVSALSILDQNQRLEFASPFIANMTWTGRWLDDRLTTNVNARFRNGFDRIEDSGVNQTINGVSYDVVALRHYRASLDMNLNAQLEVIRGRLGTLTLDARISNLLNRVPMQEYALTSNPYQTGRSAWFGLSYKF</sequence>
<accession>A0A7W7NTT6</accession>
<feature type="short sequence motif" description="TonB C-terminal box" evidence="8">
    <location>
        <begin position="811"/>
        <end position="828"/>
    </location>
</feature>
<keyword evidence="9" id="KW-0732">Signal</keyword>
<feature type="chain" id="PRO_5030819678" description="TonB-dependent receptor" evidence="9">
    <location>
        <begin position="25"/>
        <end position="828"/>
    </location>
</feature>
<evidence type="ECO:0000256" key="1">
    <source>
        <dbReference type="ARBA" id="ARBA00004571"/>
    </source>
</evidence>
<evidence type="ECO:0000256" key="7">
    <source>
        <dbReference type="PROSITE-ProRule" id="PRU01360"/>
    </source>
</evidence>
<dbReference type="PROSITE" id="PS52016">
    <property type="entry name" value="TONB_DEPENDENT_REC_3"/>
    <property type="match status" value="1"/>
</dbReference>
<keyword evidence="3 7" id="KW-1134">Transmembrane beta strand</keyword>
<keyword evidence="11" id="KW-1185">Reference proteome</keyword>
<keyword evidence="5 7" id="KW-0472">Membrane</keyword>
<dbReference type="SUPFAM" id="SSF56935">
    <property type="entry name" value="Porins"/>
    <property type="match status" value="1"/>
</dbReference>
<evidence type="ECO:0000313" key="11">
    <source>
        <dbReference type="Proteomes" id="UP000575241"/>
    </source>
</evidence>
<comment type="subcellular location">
    <subcellularLocation>
        <location evidence="1 7">Cell outer membrane</location>
        <topology evidence="1 7">Multi-pass membrane protein</topology>
    </subcellularLocation>
</comment>
<dbReference type="EMBL" id="JACHLN010000004">
    <property type="protein sequence ID" value="MBB4841248.1"/>
    <property type="molecule type" value="Genomic_DNA"/>
</dbReference>
<dbReference type="Gene3D" id="2.40.170.20">
    <property type="entry name" value="TonB-dependent receptor, beta-barrel domain"/>
    <property type="match status" value="1"/>
</dbReference>
<dbReference type="Proteomes" id="UP000575241">
    <property type="component" value="Unassembled WGS sequence"/>
</dbReference>
<dbReference type="Gene3D" id="2.170.130.10">
    <property type="entry name" value="TonB-dependent receptor, plug domain"/>
    <property type="match status" value="1"/>
</dbReference>
<dbReference type="GO" id="GO:0009279">
    <property type="term" value="C:cell outer membrane"/>
    <property type="evidence" value="ECO:0007669"/>
    <property type="project" value="UniProtKB-SubCell"/>
</dbReference>
<feature type="signal peptide" evidence="9">
    <location>
        <begin position="1"/>
        <end position="24"/>
    </location>
</feature>
<protein>
    <recommendedName>
        <fullName evidence="12">TonB-dependent receptor</fullName>
    </recommendedName>
</protein>
<evidence type="ECO:0000256" key="3">
    <source>
        <dbReference type="ARBA" id="ARBA00022452"/>
    </source>
</evidence>
<evidence type="ECO:0000313" key="10">
    <source>
        <dbReference type="EMBL" id="MBB4841248.1"/>
    </source>
</evidence>
<dbReference type="InterPro" id="IPR039426">
    <property type="entry name" value="TonB-dep_rcpt-like"/>
</dbReference>
<gene>
    <name evidence="10" type="ORF">HNP52_004345</name>
</gene>
<evidence type="ECO:0000256" key="6">
    <source>
        <dbReference type="ARBA" id="ARBA00023237"/>
    </source>
</evidence>
<keyword evidence="4 7" id="KW-0812">Transmembrane</keyword>
<keyword evidence="6 7" id="KW-0998">Cell outer membrane</keyword>
<dbReference type="InterPro" id="IPR010917">
    <property type="entry name" value="TonB_rcpt_CS"/>
</dbReference>
<evidence type="ECO:0000256" key="9">
    <source>
        <dbReference type="SAM" id="SignalP"/>
    </source>
</evidence>
<evidence type="ECO:0008006" key="12">
    <source>
        <dbReference type="Google" id="ProtNLM"/>
    </source>
</evidence>
<evidence type="ECO:0000256" key="5">
    <source>
        <dbReference type="ARBA" id="ARBA00023136"/>
    </source>
</evidence>
<proteinExistence type="inferred from homology"/>
<evidence type="ECO:0000256" key="4">
    <source>
        <dbReference type="ARBA" id="ARBA00022692"/>
    </source>
</evidence>
<keyword evidence="2 7" id="KW-0813">Transport</keyword>
<evidence type="ECO:0000256" key="8">
    <source>
        <dbReference type="PROSITE-ProRule" id="PRU10144"/>
    </source>
</evidence>
<comment type="caution">
    <text evidence="10">The sequence shown here is derived from an EMBL/GenBank/DDBJ whole genome shotgun (WGS) entry which is preliminary data.</text>
</comment>
<reference evidence="10 11" key="1">
    <citation type="submission" date="2020-08" db="EMBL/GenBank/DDBJ databases">
        <title>Functional genomics of gut bacteria from endangered species of beetles.</title>
        <authorList>
            <person name="Carlos-Shanley C."/>
        </authorList>
    </citation>
    <scope>NUCLEOTIDE SEQUENCE [LARGE SCALE GENOMIC DNA]</scope>
    <source>
        <strain evidence="10 11">S00224</strain>
    </source>
</reference>
<dbReference type="RefSeq" id="WP_184170587.1">
    <property type="nucleotide sequence ID" value="NZ_JACHLN010000004.1"/>
</dbReference>
<dbReference type="InterPro" id="IPR036942">
    <property type="entry name" value="Beta-barrel_TonB_sf"/>
</dbReference>
<dbReference type="InterPro" id="IPR037066">
    <property type="entry name" value="Plug_dom_sf"/>
</dbReference>
<comment type="similarity">
    <text evidence="7">Belongs to the TonB-dependent receptor family.</text>
</comment>
<dbReference type="AlphaFoldDB" id="A0A7W7NTT6"/>
<organism evidence="10 11">
    <name type="scientific">Sphingomonas kyeonggiensis</name>
    <dbReference type="NCBI Taxonomy" id="1268553"/>
    <lineage>
        <taxon>Bacteria</taxon>
        <taxon>Pseudomonadati</taxon>
        <taxon>Pseudomonadota</taxon>
        <taxon>Alphaproteobacteria</taxon>
        <taxon>Sphingomonadales</taxon>
        <taxon>Sphingomonadaceae</taxon>
        <taxon>Sphingomonas</taxon>
    </lineage>
</organism>
<dbReference type="PROSITE" id="PS01156">
    <property type="entry name" value="TONB_DEPENDENT_REC_2"/>
    <property type="match status" value="1"/>
</dbReference>
<name>A0A7W7NTT6_9SPHN</name>
<evidence type="ECO:0000256" key="2">
    <source>
        <dbReference type="ARBA" id="ARBA00022448"/>
    </source>
</evidence>